<feature type="transmembrane region" description="Helical" evidence="7">
    <location>
        <begin position="425"/>
        <end position="443"/>
    </location>
</feature>
<comment type="caution">
    <text evidence="9">The sequence shown here is derived from an EMBL/GenBank/DDBJ whole genome shotgun (WGS) entry which is preliminary data.</text>
</comment>
<feature type="transmembrane region" description="Helical" evidence="7">
    <location>
        <begin position="391"/>
        <end position="419"/>
    </location>
</feature>
<evidence type="ECO:0000256" key="7">
    <source>
        <dbReference type="SAM" id="Phobius"/>
    </source>
</evidence>
<evidence type="ECO:0000256" key="2">
    <source>
        <dbReference type="ARBA" id="ARBA00022475"/>
    </source>
</evidence>
<feature type="transmembrane region" description="Helical" evidence="7">
    <location>
        <begin position="92"/>
        <end position="111"/>
    </location>
</feature>
<comment type="subcellular location">
    <subcellularLocation>
        <location evidence="1">Cell membrane</location>
        <topology evidence="1">Multi-pass membrane protein</topology>
    </subcellularLocation>
</comment>
<evidence type="ECO:0000256" key="1">
    <source>
        <dbReference type="ARBA" id="ARBA00004651"/>
    </source>
</evidence>
<feature type="transmembrane region" description="Helical" evidence="7">
    <location>
        <begin position="332"/>
        <end position="354"/>
    </location>
</feature>
<proteinExistence type="inferred from homology"/>
<evidence type="ECO:0000256" key="6">
    <source>
        <dbReference type="ARBA" id="ARBA00043993"/>
    </source>
</evidence>
<feature type="transmembrane region" description="Helical" evidence="7">
    <location>
        <begin position="360"/>
        <end position="379"/>
    </location>
</feature>
<dbReference type="PANTHER" id="PTHR30509:SF9">
    <property type="entry name" value="MULTIDRUG RESISTANCE PROTEIN MDTO"/>
    <property type="match status" value="1"/>
</dbReference>
<feature type="domain" description="Integral membrane bound transporter" evidence="8">
    <location>
        <begin position="346"/>
        <end position="472"/>
    </location>
</feature>
<feature type="transmembrane region" description="Helical" evidence="7">
    <location>
        <begin position="21"/>
        <end position="39"/>
    </location>
</feature>
<accession>A0ABW5V824</accession>
<dbReference type="Pfam" id="PF13515">
    <property type="entry name" value="FUSC_2"/>
    <property type="match status" value="1"/>
</dbReference>
<keyword evidence="5 7" id="KW-0472">Membrane</keyword>
<keyword evidence="4 7" id="KW-1133">Transmembrane helix</keyword>
<evidence type="ECO:0000256" key="5">
    <source>
        <dbReference type="ARBA" id="ARBA00023136"/>
    </source>
</evidence>
<dbReference type="Proteomes" id="UP001597502">
    <property type="component" value="Unassembled WGS sequence"/>
</dbReference>
<keyword evidence="3 7" id="KW-0812">Transmembrane</keyword>
<evidence type="ECO:0000259" key="8">
    <source>
        <dbReference type="Pfam" id="PF13515"/>
    </source>
</evidence>
<feature type="transmembrane region" description="Helical" evidence="7">
    <location>
        <begin position="70"/>
        <end position="86"/>
    </location>
</feature>
<name>A0ABW5V824_9BACI</name>
<feature type="transmembrane region" description="Helical" evidence="7">
    <location>
        <begin position="140"/>
        <end position="162"/>
    </location>
</feature>
<comment type="similarity">
    <text evidence="6">Belongs to the YccS/YhfK family.</text>
</comment>
<sequence>MKTSIIKDAFKVKKTPFPMRRAIGAALSASIPVMIGILLGNFQYGLIAGIGGFAYLYVFNEPYKHRAKKVFFVMLGLAAAMGLGTLTAASPFLFAILLGLIGGVITFVFGALKMKGPAAIFFVIIFAMTSAMEIDPDAALLRAALVFLGGIVAWIVAMIGWFSDPYEPKKKSIYRLYLALSDLLASIGTTAFNERKENTLFSLKDAETTLASGYISWRSTDSFKRLYVLKELGHAIWGDILELESEGKKGVPFEITDYVRRVTQSLGNRNKVKSIPAPTFTNLSSLEEHLVAKVEEANAVIHEPFPNLDQEIHLQKQSIQKQFADAFDKNSVVFLTSVRYAIVLGIAALIAFSFEFDRSYWIPVSCGSVMLGSTIISTFHRSIQRSIGTLVGIFVAIIILSLGPAPIVVALLIGMFHFLTESFMVRNYAFAVTFITPNAILIAESTTQLQDPSYFATARITDVIIGCLIGVLGVLLVGRQSASSRLPHLMSKTIRSQSQLFFKIFSENSAPNDYNRIRNKMRTNLNNLRTVYETALGEIPNNIDSLSLVSPALFSMEQLDYFLDSAAQNGAGTTLSKDEAARFLYIFETMAQSIDQQQLLETFEIPTIPKHTRVHQEIKTLQETLSLFLNQSLK</sequence>
<dbReference type="EMBL" id="JBHUNA010000024">
    <property type="protein sequence ID" value="MFD2761630.1"/>
    <property type="molecule type" value="Genomic_DNA"/>
</dbReference>
<organism evidence="9 10">
    <name type="scientific">Lentibacillus juripiscarius</name>
    <dbReference type="NCBI Taxonomy" id="257446"/>
    <lineage>
        <taxon>Bacteria</taxon>
        <taxon>Bacillati</taxon>
        <taxon>Bacillota</taxon>
        <taxon>Bacilli</taxon>
        <taxon>Bacillales</taxon>
        <taxon>Bacillaceae</taxon>
        <taxon>Lentibacillus</taxon>
    </lineage>
</organism>
<gene>
    <name evidence="9" type="ORF">ACFSUO_11770</name>
</gene>
<evidence type="ECO:0000256" key="3">
    <source>
        <dbReference type="ARBA" id="ARBA00022692"/>
    </source>
</evidence>
<dbReference type="RefSeq" id="WP_382394318.1">
    <property type="nucleotide sequence ID" value="NZ_JBHUNA010000024.1"/>
</dbReference>
<evidence type="ECO:0000313" key="9">
    <source>
        <dbReference type="EMBL" id="MFD2761630.1"/>
    </source>
</evidence>
<feature type="transmembrane region" description="Helical" evidence="7">
    <location>
        <begin position="455"/>
        <end position="477"/>
    </location>
</feature>
<reference evidence="10" key="1">
    <citation type="journal article" date="2019" name="Int. J. Syst. Evol. Microbiol.">
        <title>The Global Catalogue of Microorganisms (GCM) 10K type strain sequencing project: providing services to taxonomists for standard genome sequencing and annotation.</title>
        <authorList>
            <consortium name="The Broad Institute Genomics Platform"/>
            <consortium name="The Broad Institute Genome Sequencing Center for Infectious Disease"/>
            <person name="Wu L."/>
            <person name="Ma J."/>
        </authorList>
    </citation>
    <scope>NUCLEOTIDE SEQUENCE [LARGE SCALE GENOMIC DNA]</scope>
    <source>
        <strain evidence="10">TISTR 1535</strain>
    </source>
</reference>
<dbReference type="PANTHER" id="PTHR30509">
    <property type="entry name" value="P-HYDROXYBENZOIC ACID EFFLUX PUMP SUBUNIT-RELATED"/>
    <property type="match status" value="1"/>
</dbReference>
<feature type="transmembrane region" description="Helical" evidence="7">
    <location>
        <begin position="118"/>
        <end position="134"/>
    </location>
</feature>
<dbReference type="InterPro" id="IPR049453">
    <property type="entry name" value="Memb_transporter_dom"/>
</dbReference>
<evidence type="ECO:0000313" key="10">
    <source>
        <dbReference type="Proteomes" id="UP001597502"/>
    </source>
</evidence>
<protein>
    <submittedName>
        <fullName evidence="9">FUSC family protein</fullName>
    </submittedName>
</protein>
<keyword evidence="2" id="KW-1003">Cell membrane</keyword>
<evidence type="ECO:0000256" key="4">
    <source>
        <dbReference type="ARBA" id="ARBA00022989"/>
    </source>
</evidence>
<keyword evidence="10" id="KW-1185">Reference proteome</keyword>
<feature type="transmembrane region" description="Helical" evidence="7">
    <location>
        <begin position="45"/>
        <end position="63"/>
    </location>
</feature>